<dbReference type="InterPro" id="IPR016177">
    <property type="entry name" value="DNA-bd_dom_sf"/>
</dbReference>
<keyword evidence="5" id="KW-0804">Transcription</keyword>
<feature type="region of interest" description="Disordered" evidence="7">
    <location>
        <begin position="317"/>
        <end position="341"/>
    </location>
</feature>
<dbReference type="GO" id="GO:0003677">
    <property type="term" value="F:DNA binding"/>
    <property type="evidence" value="ECO:0007669"/>
    <property type="project" value="UniProtKB-KW"/>
</dbReference>
<dbReference type="PANTHER" id="PTHR31190">
    <property type="entry name" value="DNA-BINDING DOMAIN"/>
    <property type="match status" value="1"/>
</dbReference>
<evidence type="ECO:0000256" key="6">
    <source>
        <dbReference type="ARBA" id="ARBA00023242"/>
    </source>
</evidence>
<dbReference type="CDD" id="cd00018">
    <property type="entry name" value="AP2"/>
    <property type="match status" value="1"/>
</dbReference>
<evidence type="ECO:0000256" key="1">
    <source>
        <dbReference type="ARBA" id="ARBA00004123"/>
    </source>
</evidence>
<dbReference type="SMART" id="SM00380">
    <property type="entry name" value="AP2"/>
    <property type="match status" value="1"/>
</dbReference>
<dbReference type="PROSITE" id="PS51032">
    <property type="entry name" value="AP2_ERF"/>
    <property type="match status" value="1"/>
</dbReference>
<dbReference type="Gene3D" id="3.30.730.10">
    <property type="entry name" value="AP2/ERF domain"/>
    <property type="match status" value="1"/>
</dbReference>
<dbReference type="PRINTS" id="PR00367">
    <property type="entry name" value="ETHRSPELEMNT"/>
</dbReference>
<feature type="region of interest" description="Disordered" evidence="7">
    <location>
        <begin position="1"/>
        <end position="29"/>
    </location>
</feature>
<evidence type="ECO:0000259" key="8">
    <source>
        <dbReference type="PROSITE" id="PS51032"/>
    </source>
</evidence>
<dbReference type="FunFam" id="3.30.730.10:FF:000001">
    <property type="entry name" value="Ethylene-responsive transcription factor 2"/>
    <property type="match status" value="1"/>
</dbReference>
<dbReference type="InterPro" id="IPR036955">
    <property type="entry name" value="AP2/ERF_dom_sf"/>
</dbReference>
<feature type="region of interest" description="Disordered" evidence="7">
    <location>
        <begin position="51"/>
        <end position="90"/>
    </location>
</feature>
<dbReference type="Pfam" id="PF00847">
    <property type="entry name" value="AP2"/>
    <property type="match status" value="1"/>
</dbReference>
<evidence type="ECO:0000313" key="9">
    <source>
        <dbReference type="EMBL" id="KAG8379572.1"/>
    </source>
</evidence>
<dbReference type="AlphaFoldDB" id="A0AAV6XG70"/>
<dbReference type="EMBL" id="WHWC01000007">
    <property type="protein sequence ID" value="KAG8379572.1"/>
    <property type="molecule type" value="Genomic_DNA"/>
</dbReference>
<keyword evidence="6" id="KW-0539">Nucleus</keyword>
<protein>
    <recommendedName>
        <fullName evidence="8">AP2/ERF domain-containing protein</fullName>
    </recommendedName>
</protein>
<comment type="subcellular location">
    <subcellularLocation>
        <location evidence="1">Nucleus</location>
    </subcellularLocation>
</comment>
<proteinExistence type="predicted"/>
<sequence length="341" mass="38148">MHHGKRPLSSSNEGEEKQDHNNNPYSFPVYSSARSQYDMSAMVSVLSQVLGGGSAGEQNPQPSSSDHDNSLGILPHHQSSTTAPLHNQPQPQLMTTTQEQGNYIYIYIYVYVCTLSTYICVCVGMKNNITTEPLLIGFISWNANPRRRHYRGVRQRPWGKWAAEIRDPKKAARVWLGTFESAEAAALAYDEAALRFKGNKAKLNFPERVQGKLTEFGYLTTAQGFSDDRRANIHAPVSTHHHHPGQDNYLNVNHYAELMHNHHNLSYGNSSSSTGFYDGGSFASQGSSNVMSSSIVASQQQQQQQQQEQDFMRFQLSNFGNSSSSGSMENWGDFDSDNTRR</sequence>
<dbReference type="GO" id="GO:0006952">
    <property type="term" value="P:defense response"/>
    <property type="evidence" value="ECO:0007669"/>
    <property type="project" value="UniProtKB-KW"/>
</dbReference>
<dbReference type="InterPro" id="IPR044808">
    <property type="entry name" value="ERF_plant"/>
</dbReference>
<feature type="compositionally biased region" description="Polar residues" evidence="7">
    <location>
        <begin position="77"/>
        <end position="90"/>
    </location>
</feature>
<evidence type="ECO:0000256" key="4">
    <source>
        <dbReference type="ARBA" id="ARBA00023125"/>
    </source>
</evidence>
<evidence type="ECO:0000256" key="2">
    <source>
        <dbReference type="ARBA" id="ARBA00022821"/>
    </source>
</evidence>
<dbReference type="Proteomes" id="UP000826271">
    <property type="component" value="Unassembled WGS sequence"/>
</dbReference>
<keyword evidence="2" id="KW-0611">Plant defense</keyword>
<dbReference type="InterPro" id="IPR001471">
    <property type="entry name" value="AP2/ERF_dom"/>
</dbReference>
<accession>A0AAV6XG70</accession>
<feature type="compositionally biased region" description="Acidic residues" evidence="7">
    <location>
        <begin position="332"/>
        <end position="341"/>
    </location>
</feature>
<evidence type="ECO:0000256" key="3">
    <source>
        <dbReference type="ARBA" id="ARBA00023015"/>
    </source>
</evidence>
<dbReference type="SUPFAM" id="SSF54171">
    <property type="entry name" value="DNA-binding domain"/>
    <property type="match status" value="1"/>
</dbReference>
<gene>
    <name evidence="9" type="ORF">BUALT_Bualt07G0102900</name>
</gene>
<name>A0AAV6XG70_9LAMI</name>
<keyword evidence="4" id="KW-0238">DNA-binding</keyword>
<organism evidence="9 10">
    <name type="scientific">Buddleja alternifolia</name>
    <dbReference type="NCBI Taxonomy" id="168488"/>
    <lineage>
        <taxon>Eukaryota</taxon>
        <taxon>Viridiplantae</taxon>
        <taxon>Streptophyta</taxon>
        <taxon>Embryophyta</taxon>
        <taxon>Tracheophyta</taxon>
        <taxon>Spermatophyta</taxon>
        <taxon>Magnoliopsida</taxon>
        <taxon>eudicotyledons</taxon>
        <taxon>Gunneridae</taxon>
        <taxon>Pentapetalae</taxon>
        <taxon>asterids</taxon>
        <taxon>lamiids</taxon>
        <taxon>Lamiales</taxon>
        <taxon>Scrophulariaceae</taxon>
        <taxon>Buddlejeae</taxon>
        <taxon>Buddleja</taxon>
    </lineage>
</organism>
<comment type="caution">
    <text evidence="9">The sequence shown here is derived from an EMBL/GenBank/DDBJ whole genome shotgun (WGS) entry which is preliminary data.</text>
</comment>
<dbReference type="PANTHER" id="PTHR31190:SF489">
    <property type="entry name" value="ETHYLENE-RESPONSIVE TRANSCRIPTION FACTOR ERF113-RELATED"/>
    <property type="match status" value="1"/>
</dbReference>
<dbReference type="GO" id="GO:0005634">
    <property type="term" value="C:nucleus"/>
    <property type="evidence" value="ECO:0007669"/>
    <property type="project" value="UniProtKB-SubCell"/>
</dbReference>
<feature type="compositionally biased region" description="Low complexity" evidence="7">
    <location>
        <begin position="317"/>
        <end position="327"/>
    </location>
</feature>
<evidence type="ECO:0000256" key="7">
    <source>
        <dbReference type="SAM" id="MobiDB-lite"/>
    </source>
</evidence>
<dbReference type="GO" id="GO:0003700">
    <property type="term" value="F:DNA-binding transcription factor activity"/>
    <property type="evidence" value="ECO:0007669"/>
    <property type="project" value="InterPro"/>
</dbReference>
<keyword evidence="10" id="KW-1185">Reference proteome</keyword>
<evidence type="ECO:0000256" key="5">
    <source>
        <dbReference type="ARBA" id="ARBA00023163"/>
    </source>
</evidence>
<feature type="domain" description="AP2/ERF" evidence="8">
    <location>
        <begin position="149"/>
        <end position="206"/>
    </location>
</feature>
<evidence type="ECO:0000313" key="10">
    <source>
        <dbReference type="Proteomes" id="UP000826271"/>
    </source>
</evidence>
<dbReference type="GO" id="GO:0009873">
    <property type="term" value="P:ethylene-activated signaling pathway"/>
    <property type="evidence" value="ECO:0007669"/>
    <property type="project" value="InterPro"/>
</dbReference>
<keyword evidence="3" id="KW-0805">Transcription regulation</keyword>
<reference evidence="9" key="1">
    <citation type="submission" date="2019-10" db="EMBL/GenBank/DDBJ databases">
        <authorList>
            <person name="Zhang R."/>
            <person name="Pan Y."/>
            <person name="Wang J."/>
            <person name="Ma R."/>
            <person name="Yu S."/>
        </authorList>
    </citation>
    <scope>NUCLEOTIDE SEQUENCE</scope>
    <source>
        <strain evidence="9">LA-IB0</strain>
        <tissue evidence="9">Leaf</tissue>
    </source>
</reference>